<dbReference type="InterPro" id="IPR020449">
    <property type="entry name" value="Tscrpt_reg_AraC-type_HTH"/>
</dbReference>
<dbReference type="InterPro" id="IPR011256">
    <property type="entry name" value="Reg_factor_effector_dom_sf"/>
</dbReference>
<dbReference type="PROSITE" id="PS00041">
    <property type="entry name" value="HTH_ARAC_FAMILY_1"/>
    <property type="match status" value="1"/>
</dbReference>
<name>A0ABY3SHY3_9BACL</name>
<dbReference type="Gene3D" id="3.20.80.10">
    <property type="entry name" value="Regulatory factor, effector binding domain"/>
    <property type="match status" value="1"/>
</dbReference>
<gene>
    <name evidence="5" type="ORF">L0M14_28360</name>
</gene>
<dbReference type="SUPFAM" id="SSF46689">
    <property type="entry name" value="Homeodomain-like"/>
    <property type="match status" value="2"/>
</dbReference>
<dbReference type="PRINTS" id="PR00032">
    <property type="entry name" value="HTHARAC"/>
</dbReference>
<dbReference type="Gene3D" id="1.10.10.60">
    <property type="entry name" value="Homeodomain-like"/>
    <property type="match status" value="2"/>
</dbReference>
<keyword evidence="6" id="KW-1185">Reference proteome</keyword>
<dbReference type="RefSeq" id="WP_235119737.1">
    <property type="nucleotide sequence ID" value="NZ_CP090978.1"/>
</dbReference>
<keyword evidence="2" id="KW-0238">DNA-binding</keyword>
<dbReference type="PANTHER" id="PTHR40055:SF1">
    <property type="entry name" value="TRANSCRIPTIONAL REGULATOR YGIV-RELATED"/>
    <property type="match status" value="1"/>
</dbReference>
<dbReference type="InterPro" id="IPR010499">
    <property type="entry name" value="AraC_E-bd"/>
</dbReference>
<proteinExistence type="predicted"/>
<evidence type="ECO:0000256" key="1">
    <source>
        <dbReference type="ARBA" id="ARBA00023015"/>
    </source>
</evidence>
<keyword evidence="1" id="KW-0805">Transcription regulation</keyword>
<dbReference type="Pfam" id="PF06445">
    <property type="entry name" value="GyrI-like"/>
    <property type="match status" value="1"/>
</dbReference>
<dbReference type="InterPro" id="IPR050908">
    <property type="entry name" value="SmbC-like"/>
</dbReference>
<reference evidence="5 6" key="1">
    <citation type="journal article" date="2024" name="Int. J. Syst. Evol. Microbiol.">
        <title>Paenibacillus hexagrammi sp. nov., a novel bacterium isolated from the gut content of Hexagrammos agrammus.</title>
        <authorList>
            <person name="Jung H.K."/>
            <person name="Kim D.G."/>
            <person name="Zin H."/>
            <person name="Park J."/>
            <person name="Jung H."/>
            <person name="Kim Y.O."/>
            <person name="Kong H.J."/>
            <person name="Kim J.W."/>
            <person name="Kim Y.S."/>
        </authorList>
    </citation>
    <scope>NUCLEOTIDE SEQUENCE [LARGE SCALE GENOMIC DNA]</scope>
    <source>
        <strain evidence="5 6">YPD9-1</strain>
    </source>
</reference>
<dbReference type="InterPro" id="IPR018062">
    <property type="entry name" value="HTH_AraC-typ_CS"/>
</dbReference>
<dbReference type="InterPro" id="IPR018060">
    <property type="entry name" value="HTH_AraC"/>
</dbReference>
<dbReference type="Pfam" id="PF12833">
    <property type="entry name" value="HTH_18"/>
    <property type="match status" value="1"/>
</dbReference>
<dbReference type="InterPro" id="IPR009057">
    <property type="entry name" value="Homeodomain-like_sf"/>
</dbReference>
<dbReference type="SMART" id="SM00871">
    <property type="entry name" value="AraC_E_bind"/>
    <property type="match status" value="1"/>
</dbReference>
<sequence length="303" mass="34106">MTDKLPQQDSYVWGMNRALEFIQANLGEAITLEDIAKEACLSKFHFHRIFKMVTKESLGQFIQRLRVEKAANTLCNGSAASLTEIALHCGYASSGYFSRAFNSHFGMSASAFRGLSPSEKHQFLQERMQGLPLVKSPLQTVDRLDVCMEEIPELHVAYVRKCYMDLQEEPVIIHRMFDYITAWGQSMGLMAESTRVLGIIYDNPYQTALSNYQYDACITVPVSTAAEGMVGTKTVAGGRYAILKLRNVKPSKLEGSIYTLLLEWLPKSGCRIDDRPILEFYYGPPSESGFTMDFCIPVTTDRI</sequence>
<evidence type="ECO:0000313" key="6">
    <source>
        <dbReference type="Proteomes" id="UP001649230"/>
    </source>
</evidence>
<accession>A0ABY3SHY3</accession>
<dbReference type="PANTHER" id="PTHR40055">
    <property type="entry name" value="TRANSCRIPTIONAL REGULATOR YGIV-RELATED"/>
    <property type="match status" value="1"/>
</dbReference>
<organism evidence="5 6">
    <name type="scientific">Paenibacillus hexagrammi</name>
    <dbReference type="NCBI Taxonomy" id="2908839"/>
    <lineage>
        <taxon>Bacteria</taxon>
        <taxon>Bacillati</taxon>
        <taxon>Bacillota</taxon>
        <taxon>Bacilli</taxon>
        <taxon>Bacillales</taxon>
        <taxon>Paenibacillaceae</taxon>
        <taxon>Paenibacillus</taxon>
    </lineage>
</organism>
<evidence type="ECO:0000256" key="3">
    <source>
        <dbReference type="ARBA" id="ARBA00023163"/>
    </source>
</evidence>
<protein>
    <submittedName>
        <fullName evidence="5">AraC family transcriptional regulator</fullName>
    </submittedName>
</protein>
<dbReference type="SUPFAM" id="SSF55136">
    <property type="entry name" value="Probable bacterial effector-binding domain"/>
    <property type="match status" value="1"/>
</dbReference>
<dbReference type="InterPro" id="IPR029442">
    <property type="entry name" value="GyrI-like"/>
</dbReference>
<evidence type="ECO:0000256" key="2">
    <source>
        <dbReference type="ARBA" id="ARBA00023125"/>
    </source>
</evidence>
<keyword evidence="3" id="KW-0804">Transcription</keyword>
<evidence type="ECO:0000259" key="4">
    <source>
        <dbReference type="PROSITE" id="PS01124"/>
    </source>
</evidence>
<feature type="domain" description="HTH araC/xylS-type" evidence="4">
    <location>
        <begin position="16"/>
        <end position="115"/>
    </location>
</feature>
<evidence type="ECO:0000313" key="5">
    <source>
        <dbReference type="EMBL" id="UJF33378.1"/>
    </source>
</evidence>
<dbReference type="PROSITE" id="PS01124">
    <property type="entry name" value="HTH_ARAC_FAMILY_2"/>
    <property type="match status" value="1"/>
</dbReference>
<dbReference type="EMBL" id="CP090978">
    <property type="protein sequence ID" value="UJF33378.1"/>
    <property type="molecule type" value="Genomic_DNA"/>
</dbReference>
<dbReference type="SMART" id="SM00342">
    <property type="entry name" value="HTH_ARAC"/>
    <property type="match status" value="1"/>
</dbReference>
<dbReference type="Proteomes" id="UP001649230">
    <property type="component" value="Chromosome"/>
</dbReference>